<accession>A0AAV2W5M7</accession>
<dbReference type="Proteomes" id="UP000035645">
    <property type="component" value="Unassembled WGS sequence"/>
</dbReference>
<feature type="region of interest" description="Disordered" evidence="3">
    <location>
        <begin position="1"/>
        <end position="20"/>
    </location>
</feature>
<dbReference type="PROSITE" id="PS51462">
    <property type="entry name" value="NUDIX"/>
    <property type="match status" value="1"/>
</dbReference>
<organism evidence="5 6">
    <name type="scientific">Bifidobacterium animalis subsp. animalis IM386</name>
    <dbReference type="NCBI Taxonomy" id="1402194"/>
    <lineage>
        <taxon>Bacteria</taxon>
        <taxon>Bacillati</taxon>
        <taxon>Actinomycetota</taxon>
        <taxon>Actinomycetes</taxon>
        <taxon>Bifidobacteriales</taxon>
        <taxon>Bifidobacteriaceae</taxon>
        <taxon>Bifidobacterium</taxon>
    </lineage>
</organism>
<reference evidence="5 6" key="1">
    <citation type="submission" date="2013-10" db="EMBL/GenBank/DDBJ databases">
        <authorList>
            <person name="Manrique M."/>
        </authorList>
    </citation>
    <scope>NUCLEOTIDE SEQUENCE [LARGE SCALE GENOMIC DNA]</scope>
    <source>
        <strain evidence="5 6">IM386</strain>
    </source>
</reference>
<dbReference type="SUPFAM" id="SSF55811">
    <property type="entry name" value="Nudix"/>
    <property type="match status" value="1"/>
</dbReference>
<dbReference type="InterPro" id="IPR000086">
    <property type="entry name" value="NUDIX_hydrolase_dom"/>
</dbReference>
<dbReference type="Pfam" id="PF00293">
    <property type="entry name" value="NUDIX"/>
    <property type="match status" value="1"/>
</dbReference>
<evidence type="ECO:0000313" key="5">
    <source>
        <dbReference type="EMBL" id="CDI67924.1"/>
    </source>
</evidence>
<evidence type="ECO:0000313" key="6">
    <source>
        <dbReference type="Proteomes" id="UP000035645"/>
    </source>
</evidence>
<dbReference type="PANTHER" id="PTHR11839">
    <property type="entry name" value="UDP/ADP-SUGAR PYROPHOSPHATASE"/>
    <property type="match status" value="1"/>
</dbReference>
<sequence length="274" mass="31520">MVEETASKSVQCGFESHRGHRQARRERSWRAFFHRMLSAVNGTSRFALYTMGNRQMSRRQPERTGMSKQTYRRFDPWRSTPIHEEARETIVGGHYFNIDRVSFASPTVGHFERLILHKNNGDSVGVIGLTKDGRVPLIEQYRIPVHRWTLEIPAGHAIDKNEKPVDVARRKLAEEVGYKAGVMTQFCRFINTPSYSTQHTALYFAYDLEPIDEREQYANEARAQVRFLTPQECYDLVLNGTILDAKSIIAIQRLYMAPNNMIGVSPDDEAPARD</sequence>
<dbReference type="GO" id="GO:0006753">
    <property type="term" value="P:nucleoside phosphate metabolic process"/>
    <property type="evidence" value="ECO:0007669"/>
    <property type="project" value="TreeGrafter"/>
</dbReference>
<dbReference type="PANTHER" id="PTHR11839:SF18">
    <property type="entry name" value="NUDIX HYDROLASE DOMAIN-CONTAINING PROTEIN"/>
    <property type="match status" value="1"/>
</dbReference>
<dbReference type="AlphaFoldDB" id="A0AAV2W5M7"/>
<evidence type="ECO:0000256" key="2">
    <source>
        <dbReference type="ARBA" id="ARBA00022801"/>
    </source>
</evidence>
<comment type="caution">
    <text evidence="5">The sequence shown here is derived from an EMBL/GenBank/DDBJ whole genome shotgun (WGS) entry which is preliminary data.</text>
</comment>
<evidence type="ECO:0000256" key="1">
    <source>
        <dbReference type="ARBA" id="ARBA00001946"/>
    </source>
</evidence>
<dbReference type="GO" id="GO:0019693">
    <property type="term" value="P:ribose phosphate metabolic process"/>
    <property type="evidence" value="ECO:0007669"/>
    <property type="project" value="TreeGrafter"/>
</dbReference>
<dbReference type="Gene3D" id="3.90.79.10">
    <property type="entry name" value="Nucleoside Triphosphate Pyrophosphohydrolase"/>
    <property type="match status" value="1"/>
</dbReference>
<evidence type="ECO:0000256" key="3">
    <source>
        <dbReference type="SAM" id="MobiDB-lite"/>
    </source>
</evidence>
<dbReference type="InterPro" id="IPR015797">
    <property type="entry name" value="NUDIX_hydrolase-like_dom_sf"/>
</dbReference>
<dbReference type="CDD" id="cd24161">
    <property type="entry name" value="NUDIX_ADPRase_Ndx2"/>
    <property type="match status" value="1"/>
</dbReference>
<protein>
    <submittedName>
        <fullName evidence="5">ADP-ribose pyrophosphatase</fullName>
        <ecNumber evidence="5">3.6.1.13</ecNumber>
    </submittedName>
</protein>
<feature type="domain" description="Nudix hydrolase" evidence="4">
    <location>
        <begin position="119"/>
        <end position="250"/>
    </location>
</feature>
<dbReference type="EMBL" id="CBUQ010000007">
    <property type="protein sequence ID" value="CDI67924.1"/>
    <property type="molecule type" value="Genomic_DNA"/>
</dbReference>
<dbReference type="GO" id="GO:0047631">
    <property type="term" value="F:ADP-ribose diphosphatase activity"/>
    <property type="evidence" value="ECO:0007669"/>
    <property type="project" value="UniProtKB-EC"/>
</dbReference>
<reference evidence="5 6" key="2">
    <citation type="submission" date="2015-01" db="EMBL/GenBank/DDBJ databases">
        <title>Genome sequence of a Bifidobacterium animalis strain.</title>
        <authorList>
            <person name="Bogovic-Matijasic B."/>
            <person name="Hacin B."/>
            <person name="Citar M."/>
            <person name="Svigelj K."/>
            <person name="Stempelj M."/>
            <person name="Rogelj I."/>
        </authorList>
    </citation>
    <scope>NUCLEOTIDE SEQUENCE [LARGE SCALE GENOMIC DNA]</scope>
    <source>
        <strain evidence="5 6">IM386</strain>
    </source>
</reference>
<comment type="cofactor">
    <cofactor evidence="1">
        <name>Mg(2+)</name>
        <dbReference type="ChEBI" id="CHEBI:18420"/>
    </cofactor>
</comment>
<keyword evidence="2 5" id="KW-0378">Hydrolase</keyword>
<dbReference type="EC" id="3.6.1.13" evidence="5"/>
<evidence type="ECO:0000259" key="4">
    <source>
        <dbReference type="PROSITE" id="PS51462"/>
    </source>
</evidence>
<name>A0AAV2W5M7_9BIFI</name>
<gene>
    <name evidence="5" type="ORF">BANIM336_01245</name>
</gene>
<proteinExistence type="predicted"/>